<feature type="transmembrane region" description="Helical" evidence="7">
    <location>
        <begin position="261"/>
        <end position="282"/>
    </location>
</feature>
<evidence type="ECO:0000256" key="4">
    <source>
        <dbReference type="ARBA" id="ARBA00022692"/>
    </source>
</evidence>
<evidence type="ECO:0000256" key="7">
    <source>
        <dbReference type="SAM" id="Phobius"/>
    </source>
</evidence>
<feature type="transmembrane region" description="Helical" evidence="7">
    <location>
        <begin position="105"/>
        <end position="122"/>
    </location>
</feature>
<comment type="subcellular location">
    <subcellularLocation>
        <location evidence="1">Cell membrane</location>
        <topology evidence="1">Multi-pass membrane protein</topology>
    </subcellularLocation>
</comment>
<evidence type="ECO:0000313" key="8">
    <source>
        <dbReference type="EMBL" id="TYA10845.1"/>
    </source>
</evidence>
<feature type="transmembrane region" description="Helical" evidence="7">
    <location>
        <begin position="228"/>
        <end position="249"/>
    </location>
</feature>
<feature type="transmembrane region" description="Helical" evidence="7">
    <location>
        <begin position="379"/>
        <end position="398"/>
    </location>
</feature>
<name>A0A5D0CNN1_9BACL</name>
<feature type="transmembrane region" description="Helical" evidence="7">
    <location>
        <begin position="143"/>
        <end position="166"/>
    </location>
</feature>
<dbReference type="InterPro" id="IPR011701">
    <property type="entry name" value="MFS"/>
</dbReference>
<feature type="transmembrane region" description="Helical" evidence="7">
    <location>
        <begin position="172"/>
        <end position="191"/>
    </location>
</feature>
<keyword evidence="9" id="KW-1185">Reference proteome</keyword>
<proteinExistence type="predicted"/>
<comment type="caution">
    <text evidence="8">The sequence shown here is derived from an EMBL/GenBank/DDBJ whole genome shotgun (WGS) entry which is preliminary data.</text>
</comment>
<gene>
    <name evidence="8" type="ORF">FRY98_24025</name>
</gene>
<keyword evidence="5 7" id="KW-1133">Transmembrane helix</keyword>
<dbReference type="RefSeq" id="WP_148456896.1">
    <property type="nucleotide sequence ID" value="NZ_VSDO01000005.1"/>
</dbReference>
<evidence type="ECO:0000256" key="3">
    <source>
        <dbReference type="ARBA" id="ARBA00022475"/>
    </source>
</evidence>
<dbReference type="Proteomes" id="UP000325218">
    <property type="component" value="Unassembled WGS sequence"/>
</dbReference>
<reference evidence="8 9" key="1">
    <citation type="submission" date="2019-08" db="EMBL/GenBank/DDBJ databases">
        <title>Genome sequencing of Paenibacillus faecis DSM 23593(T).</title>
        <authorList>
            <person name="Kook J.-K."/>
            <person name="Park S.-N."/>
            <person name="Lim Y.K."/>
        </authorList>
    </citation>
    <scope>NUCLEOTIDE SEQUENCE [LARGE SCALE GENOMIC DNA]</scope>
    <source>
        <strain evidence="8 9">DSM 23593</strain>
    </source>
</reference>
<dbReference type="PANTHER" id="PTHR43266">
    <property type="entry name" value="MACROLIDE-EFFLUX PROTEIN"/>
    <property type="match status" value="1"/>
</dbReference>
<evidence type="ECO:0000256" key="1">
    <source>
        <dbReference type="ARBA" id="ARBA00004651"/>
    </source>
</evidence>
<evidence type="ECO:0000313" key="9">
    <source>
        <dbReference type="Proteomes" id="UP000325218"/>
    </source>
</evidence>
<dbReference type="OrthoDB" id="2942684at2"/>
<keyword evidence="6 7" id="KW-0472">Membrane</keyword>
<dbReference type="CDD" id="cd06173">
    <property type="entry name" value="MFS_MefA_like"/>
    <property type="match status" value="1"/>
</dbReference>
<dbReference type="Pfam" id="PF07690">
    <property type="entry name" value="MFS_1"/>
    <property type="match status" value="1"/>
</dbReference>
<feature type="transmembrane region" description="Helical" evidence="7">
    <location>
        <begin position="53"/>
        <end position="74"/>
    </location>
</feature>
<organism evidence="8 9">
    <name type="scientific">Paenibacillus faecis</name>
    <dbReference type="NCBI Taxonomy" id="862114"/>
    <lineage>
        <taxon>Bacteria</taxon>
        <taxon>Bacillati</taxon>
        <taxon>Bacillota</taxon>
        <taxon>Bacilli</taxon>
        <taxon>Bacillales</taxon>
        <taxon>Paenibacillaceae</taxon>
        <taxon>Paenibacillus</taxon>
    </lineage>
</organism>
<dbReference type="Gene3D" id="1.20.1250.20">
    <property type="entry name" value="MFS general substrate transporter like domains"/>
    <property type="match status" value="1"/>
</dbReference>
<keyword evidence="4 7" id="KW-0812">Transmembrane</keyword>
<feature type="transmembrane region" description="Helical" evidence="7">
    <location>
        <begin position="294"/>
        <end position="314"/>
    </location>
</feature>
<feature type="transmembrane region" description="Helical" evidence="7">
    <location>
        <begin position="21"/>
        <end position="41"/>
    </location>
</feature>
<evidence type="ECO:0000256" key="5">
    <source>
        <dbReference type="ARBA" id="ARBA00022989"/>
    </source>
</evidence>
<evidence type="ECO:0000256" key="6">
    <source>
        <dbReference type="ARBA" id="ARBA00023136"/>
    </source>
</evidence>
<feature type="transmembrane region" description="Helical" evidence="7">
    <location>
        <begin position="81"/>
        <end position="99"/>
    </location>
</feature>
<protein>
    <submittedName>
        <fullName evidence="8">MFS transporter</fullName>
    </submittedName>
</protein>
<dbReference type="EMBL" id="VSDO01000005">
    <property type="protein sequence ID" value="TYA10845.1"/>
    <property type="molecule type" value="Genomic_DNA"/>
</dbReference>
<dbReference type="SUPFAM" id="SSF103473">
    <property type="entry name" value="MFS general substrate transporter"/>
    <property type="match status" value="1"/>
</dbReference>
<dbReference type="PANTHER" id="PTHR43266:SF8">
    <property type="entry name" value="MACROLIDE-EFFLUX PROTEIN"/>
    <property type="match status" value="1"/>
</dbReference>
<dbReference type="AlphaFoldDB" id="A0A5D0CNN1"/>
<sequence>MVKNNPLKLFRSRYVRAVIGSSLFSQLGIWIRNFAVLLFVMEDTDGDALAVSLVSVAEYGPILLFSLIGGVFADRWRPKKTMVWCEVLSALSVIFVFLMLQSNSFLAVLLSLLGSSILSQFAQPAGMKLFKQHLSETEAAPCMSLLQALFAVFMVVGPILGTWVYGHFGIEITLIIVFTAFLGSAAALLRIPPDPHSEAQSAALPASFLREIGEGFRYVWENPILKRLSFTFAAVGFGVGLISPLGIFLVTEKLGLPAQNIQWLSVPYGLGEIAGGMAAFALSAKIPPLRMLRIGLLCNAIGIATTGLSPVLWLTMLTQGFVALLQPAILIGNQTLVMQHTDSALIGRVTGIRTPLMTGTMLLGMSLSGLLKKAFPLEAWYGAAGLCFLAGFLVLIPLRKNLPAA</sequence>
<accession>A0A5D0CNN1</accession>
<keyword evidence="2" id="KW-0813">Transport</keyword>
<keyword evidence="3" id="KW-1003">Cell membrane</keyword>
<dbReference type="GO" id="GO:0005886">
    <property type="term" value="C:plasma membrane"/>
    <property type="evidence" value="ECO:0007669"/>
    <property type="project" value="UniProtKB-SubCell"/>
</dbReference>
<dbReference type="GO" id="GO:0022857">
    <property type="term" value="F:transmembrane transporter activity"/>
    <property type="evidence" value="ECO:0007669"/>
    <property type="project" value="InterPro"/>
</dbReference>
<evidence type="ECO:0000256" key="2">
    <source>
        <dbReference type="ARBA" id="ARBA00022448"/>
    </source>
</evidence>
<dbReference type="InterPro" id="IPR036259">
    <property type="entry name" value="MFS_trans_sf"/>
</dbReference>